<name>A0A183C330_GLOPA</name>
<protein>
    <submittedName>
        <fullName evidence="3">Secreted protein</fullName>
    </submittedName>
</protein>
<evidence type="ECO:0000256" key="1">
    <source>
        <dbReference type="SAM" id="SignalP"/>
    </source>
</evidence>
<dbReference type="AlphaFoldDB" id="A0A183C330"/>
<accession>A0A183C330</accession>
<reference evidence="2" key="2">
    <citation type="submission" date="2014-05" db="EMBL/GenBank/DDBJ databases">
        <title>The genome and life-stage specific transcriptomes of Globodera pallida elucidate key aspects of plant parasitism by a cyst nematode.</title>
        <authorList>
            <person name="Cotton J.A."/>
            <person name="Lilley C.J."/>
            <person name="Jones L.M."/>
            <person name="Kikuchi T."/>
            <person name="Reid A.J."/>
            <person name="Thorpe P."/>
            <person name="Tsai I.J."/>
            <person name="Beasley H."/>
            <person name="Blok V."/>
            <person name="Cock P.J.A."/>
            <person name="Van den Akker S.E."/>
            <person name="Holroyd N."/>
            <person name="Hunt M."/>
            <person name="Mantelin S."/>
            <person name="Naghra H."/>
            <person name="Pain A."/>
            <person name="Palomares-Rius J.E."/>
            <person name="Zarowiecki M."/>
            <person name="Berriman M."/>
            <person name="Jones J.T."/>
            <person name="Urwin P.E."/>
        </authorList>
    </citation>
    <scope>NUCLEOTIDE SEQUENCE [LARGE SCALE GENOMIC DNA]</scope>
    <source>
        <strain evidence="2">Lindley</strain>
    </source>
</reference>
<organism evidence="2 3">
    <name type="scientific">Globodera pallida</name>
    <name type="common">Potato cyst nematode worm</name>
    <name type="synonym">Heterodera pallida</name>
    <dbReference type="NCBI Taxonomy" id="36090"/>
    <lineage>
        <taxon>Eukaryota</taxon>
        <taxon>Metazoa</taxon>
        <taxon>Ecdysozoa</taxon>
        <taxon>Nematoda</taxon>
        <taxon>Chromadorea</taxon>
        <taxon>Rhabditida</taxon>
        <taxon>Tylenchina</taxon>
        <taxon>Tylenchomorpha</taxon>
        <taxon>Tylenchoidea</taxon>
        <taxon>Heteroderidae</taxon>
        <taxon>Heteroderinae</taxon>
        <taxon>Globodera</taxon>
    </lineage>
</organism>
<evidence type="ECO:0000313" key="3">
    <source>
        <dbReference type="WBParaSite" id="GPLIN_000727400"/>
    </source>
</evidence>
<keyword evidence="2" id="KW-1185">Reference proteome</keyword>
<feature type="chain" id="PRO_5008146997" evidence="1">
    <location>
        <begin position="17"/>
        <end position="100"/>
    </location>
</feature>
<proteinExistence type="predicted"/>
<evidence type="ECO:0000313" key="2">
    <source>
        <dbReference type="Proteomes" id="UP000050741"/>
    </source>
</evidence>
<dbReference type="Proteomes" id="UP000050741">
    <property type="component" value="Unassembled WGS sequence"/>
</dbReference>
<reference evidence="3" key="3">
    <citation type="submission" date="2016-06" db="UniProtKB">
        <authorList>
            <consortium name="WormBaseParasite"/>
        </authorList>
    </citation>
    <scope>IDENTIFICATION</scope>
</reference>
<reference evidence="2" key="1">
    <citation type="submission" date="2013-12" db="EMBL/GenBank/DDBJ databases">
        <authorList>
            <person name="Aslett M."/>
        </authorList>
    </citation>
    <scope>NUCLEOTIDE SEQUENCE [LARGE SCALE GENOMIC DNA]</scope>
    <source>
        <strain evidence="2">Lindley</strain>
    </source>
</reference>
<keyword evidence="1" id="KW-0732">Signal</keyword>
<sequence>MGILWLGLGNGLGSLGTPAPAPPANPFQMNLGNTAVAAGHNTSPFGRQFRTRTRGPLLSTEPEESFGKPLLQAVSQRDSCESGGGGVFLLKRECKNTEKT</sequence>
<dbReference type="WBParaSite" id="GPLIN_000727400">
    <property type="protein sequence ID" value="GPLIN_000727400"/>
    <property type="gene ID" value="GPLIN_000727400"/>
</dbReference>
<feature type="signal peptide" evidence="1">
    <location>
        <begin position="1"/>
        <end position="16"/>
    </location>
</feature>